<evidence type="ECO:0000313" key="4">
    <source>
        <dbReference type="RefSeq" id="XP_022304358.1"/>
    </source>
</evidence>
<reference evidence="4 5" key="1">
    <citation type="submission" date="2025-04" db="UniProtKB">
        <authorList>
            <consortium name="RefSeq"/>
        </authorList>
    </citation>
    <scope>IDENTIFICATION</scope>
    <source>
        <tissue evidence="4 5">Whole sample</tissue>
    </source>
</reference>
<evidence type="ECO:0000313" key="5">
    <source>
        <dbReference type="RefSeq" id="XP_022304359.1"/>
    </source>
</evidence>
<dbReference type="RefSeq" id="XP_022304358.1">
    <property type="nucleotide sequence ID" value="XM_022448650.1"/>
</dbReference>
<dbReference type="Proteomes" id="UP000694844">
    <property type="component" value="Chromosome 9"/>
</dbReference>
<feature type="domain" description="DZIP3-like HEPN" evidence="2">
    <location>
        <begin position="218"/>
        <end position="290"/>
    </location>
</feature>
<dbReference type="OrthoDB" id="2339500at2759"/>
<dbReference type="InterPro" id="IPR009003">
    <property type="entry name" value="Peptidase_S1_PA"/>
</dbReference>
<dbReference type="SUPFAM" id="SSF50494">
    <property type="entry name" value="Trypsin-like serine proteases"/>
    <property type="match status" value="1"/>
</dbReference>
<dbReference type="GeneID" id="111111589"/>
<dbReference type="InterPro" id="IPR041249">
    <property type="entry name" value="HEPN_DZIP3"/>
</dbReference>
<dbReference type="KEGG" id="cvn:111111589"/>
<accession>A0A8B8BM07</accession>
<organism evidence="3 4">
    <name type="scientific">Crassostrea virginica</name>
    <name type="common">Eastern oyster</name>
    <dbReference type="NCBI Taxonomy" id="6565"/>
    <lineage>
        <taxon>Eukaryota</taxon>
        <taxon>Metazoa</taxon>
        <taxon>Spiralia</taxon>
        <taxon>Lophotrochozoa</taxon>
        <taxon>Mollusca</taxon>
        <taxon>Bivalvia</taxon>
        <taxon>Autobranchia</taxon>
        <taxon>Pteriomorphia</taxon>
        <taxon>Ostreida</taxon>
        <taxon>Ostreoidea</taxon>
        <taxon>Ostreidae</taxon>
        <taxon>Crassostrea</taxon>
    </lineage>
</organism>
<evidence type="ECO:0000256" key="1">
    <source>
        <dbReference type="SAM" id="MobiDB-lite"/>
    </source>
</evidence>
<feature type="region of interest" description="Disordered" evidence="1">
    <location>
        <begin position="118"/>
        <end position="141"/>
    </location>
</feature>
<dbReference type="Pfam" id="PF18738">
    <property type="entry name" value="HEPN_DZIP3"/>
    <property type="match status" value="1"/>
</dbReference>
<sequence length="1540" mass="178315">MADFSGKEYWLYKAIEEEFRQSVDPWVVLVHIKECLTEEDVTRFQKSFEKEYDYLLYNPVPKDVWALELFNRLTKHPNWMQVLLKACKLPDIKLEHLGELVKYMEICMHTTSTDVTKGNDMQLRTSRDDNKDTQDIQDIPGPSTDYLPANKKFSGDISRLCQLMMTVCVDLFRDVFDYFIKPAELQMEIREHFEYLSTMIDYQQRCLLHGFLDFENGTLSSKIFDLPLLYILIRSICFIPQPTNGWGSCPEIDDRSLAANIERIRIYGITILFYSEKTIETDFLHIWLNLLTDIDEIQKIIFKKNTYTKTVDELFSIEVILARYIDVFKRLQEKERPFSGIEFYPQKEETRSLCLYLLVDMTCTELFRDIFSHFVSPTTLILDTRRQKSKFKSIIDRPCDLNYFYVLLRDMCNISPHKNGWGNPPDSKDNCVAACIDRIKIISDGITSLKDNFSMLKFQSILRNLRKDVVEIERQVLDGHLYEHRVDDLFLSDVINGLASALMNGRFRFEHGSTGLYPLTAQSPDVFQAGGTPQEKWATGLVDWNQYLLGESLERRVTSTRAKYEFRREHSNDSSFSESSVHWDDMDESVGFEHVSYPMDSGNSEKYDKEKRVTPTRAKYEFRREHSNDSSFSESSVHWEDMDESVDFEHVSYPMDSGNSEKYDREKLVTSTRAKYEFRREHSNDSSFRESSVHWEDMDESVDFEHVSYPMDSGNSEKYDKERLVTSTRAKYEFRREVGYYVSFRELSVHWEDMDESVDFEHVSYPMDSGNSVKYDKGYKSVDFEELSKALCETFSQQVLNTFATNILEKKGIFRLVNSLGQLQKEELLKHCREPYQWSTGLRPGDVIGIEVDVTFANDRLENSEFKNRVLELKMEYNPCVILVLSKCVSVIEAKLKVISVYKDAKYPDNFYVHHDYDDTDEVSKLSAFCKASFICDKIKAMINKIPQNSIIEIVTKELSKLSRVTTLGLCGEVAATEHKSPILDDFPSLLRLKEETIKWTSKYLVILIYKRLKLSYLNEIGSVDTIPYELYEQMLFEAINRHIDYGTSLSWRLGDSREFRRVGSDLFKSISEKKEMILHTFKDMYEKTKNDLEKVCAILEDFKNRCRPTNMYELVKEWEKREIPEASEKVKKNSSILKYVCGLKKDKPCIKVFLENDNEDTKRFFRTQGENISENLHCEFVNVNDVSEIILEKDEEIEKEERNAPEIPEATRNILNEIIGSEGEKIYATHSSVVGIGVSNIISKHPKASRQPCIVLYCLDKDLIPYGEKPLPDFINGYPCDVREEICLMLVGSCKDCKKLNPGCDIGCDIGSEISTGSAGFLVNGQTKGFLTCAHVVQSVDQIYIEKSDNMDNTTSNHEQITHPSDSSKVIGEVQNYLCGNYCTYGSDIAIVRSVSVTDEQQELEHAPDLLPIAEPTSLGKTLKVTKKGKTTDVTFGHIVEINYSAKFQPPSQKGRYYVFDRCYRIAKHGKTFFERGDSGSGVFLIDDENNILKPLGIGFLKGKWAYVCKIKHVLDRFQLTICKDEFASNFFTSEREKE</sequence>
<name>A0A8B8BM07_CRAVI</name>
<proteinExistence type="predicted"/>
<keyword evidence="3" id="KW-1185">Reference proteome</keyword>
<evidence type="ECO:0000259" key="2">
    <source>
        <dbReference type="Pfam" id="PF18738"/>
    </source>
</evidence>
<dbReference type="RefSeq" id="XP_022304359.1">
    <property type="nucleotide sequence ID" value="XM_022448651.1"/>
</dbReference>
<protein>
    <submittedName>
        <fullName evidence="4 5">Uncharacterized protein LOC111111589 isoform X1</fullName>
    </submittedName>
</protein>
<evidence type="ECO:0000313" key="3">
    <source>
        <dbReference type="Proteomes" id="UP000694844"/>
    </source>
</evidence>
<feature type="compositionally biased region" description="Basic and acidic residues" evidence="1">
    <location>
        <begin position="125"/>
        <end position="134"/>
    </location>
</feature>
<gene>
    <name evidence="4 5" type="primary">LOC111111589</name>
</gene>